<name>A0A645G9X7_9ZZZZ</name>
<evidence type="ECO:0008006" key="2">
    <source>
        <dbReference type="Google" id="ProtNLM"/>
    </source>
</evidence>
<evidence type="ECO:0000313" key="1">
    <source>
        <dbReference type="EMBL" id="MPN22782.1"/>
    </source>
</evidence>
<gene>
    <name evidence="1" type="ORF">SDC9_170166</name>
</gene>
<dbReference type="EMBL" id="VSSQ01071100">
    <property type="protein sequence ID" value="MPN22782.1"/>
    <property type="molecule type" value="Genomic_DNA"/>
</dbReference>
<dbReference type="AlphaFoldDB" id="A0A645G9X7"/>
<protein>
    <recommendedName>
        <fullName evidence="2">Peptidase U32 collagenase domain-containing protein</fullName>
    </recommendedName>
</protein>
<accession>A0A645G9X7</accession>
<reference evidence="1" key="1">
    <citation type="submission" date="2019-08" db="EMBL/GenBank/DDBJ databases">
        <authorList>
            <person name="Kucharzyk K."/>
            <person name="Murdoch R.W."/>
            <person name="Higgins S."/>
            <person name="Loffler F."/>
        </authorList>
    </citation>
    <scope>NUCLEOTIDE SEQUENCE</scope>
</reference>
<sequence>MPSIYFDSEKEAISVRTALLSASGVKDVLAGSPSYVTALAGTGMKLHGGYRLNIINSLSAEFYASAGFCDLTVSPELSDPAVSSLASPVPLAAMICGRLPLMLLQSCVIANETGCDKRFSDPVCGASCRRLFELRDRTGARFTAVPQFGHRNAILNSQLSYRADTLRGRADIFTVLFTTESDSEALCLAKLIVSGGKPESYTRR</sequence>
<proteinExistence type="predicted"/>
<organism evidence="1">
    <name type="scientific">bioreactor metagenome</name>
    <dbReference type="NCBI Taxonomy" id="1076179"/>
    <lineage>
        <taxon>unclassified sequences</taxon>
        <taxon>metagenomes</taxon>
        <taxon>ecological metagenomes</taxon>
    </lineage>
</organism>
<comment type="caution">
    <text evidence="1">The sequence shown here is derived from an EMBL/GenBank/DDBJ whole genome shotgun (WGS) entry which is preliminary data.</text>
</comment>